<reference evidence="4" key="1">
    <citation type="submission" date="2021-10" db="EMBL/GenBank/DDBJ databases">
        <title>Anaerobic single-cell dispensing facilitates the cultivation of human gut bacteria.</title>
        <authorList>
            <person name="Afrizal A."/>
        </authorList>
    </citation>
    <scope>NUCLEOTIDE SEQUENCE</scope>
    <source>
        <strain evidence="4">CLA-AA-H215</strain>
    </source>
</reference>
<feature type="active site" description="Acyl-thioester intermediate" evidence="2">
    <location>
        <position position="236"/>
    </location>
</feature>
<keyword evidence="3" id="KW-0472">Membrane</keyword>
<dbReference type="AlphaFoldDB" id="A0AAE3E986"/>
<dbReference type="InterPro" id="IPR009835">
    <property type="entry name" value="SrtB"/>
</dbReference>
<dbReference type="Gene3D" id="2.40.260.10">
    <property type="entry name" value="Sortase"/>
    <property type="match status" value="1"/>
</dbReference>
<organism evidence="4 5">
    <name type="scientific">Hominifimenecus microfluidus</name>
    <dbReference type="NCBI Taxonomy" id="2885348"/>
    <lineage>
        <taxon>Bacteria</taxon>
        <taxon>Bacillati</taxon>
        <taxon>Bacillota</taxon>
        <taxon>Clostridia</taxon>
        <taxon>Lachnospirales</taxon>
        <taxon>Lachnospiraceae</taxon>
        <taxon>Hominifimenecus</taxon>
    </lineage>
</organism>
<proteinExistence type="predicted"/>
<keyword evidence="5" id="KW-1185">Reference proteome</keyword>
<feature type="active site" description="Proton donor/acceptor" evidence="2">
    <location>
        <position position="142"/>
    </location>
</feature>
<dbReference type="EC" id="3.4.22.71" evidence="4"/>
<dbReference type="GO" id="GO:0016787">
    <property type="term" value="F:hydrolase activity"/>
    <property type="evidence" value="ECO:0007669"/>
    <property type="project" value="UniProtKB-KW"/>
</dbReference>
<evidence type="ECO:0000313" key="5">
    <source>
        <dbReference type="Proteomes" id="UP001198182"/>
    </source>
</evidence>
<keyword evidence="3" id="KW-1133">Transmembrane helix</keyword>
<gene>
    <name evidence="4" type="primary">srtB</name>
    <name evidence="4" type="ORF">LKD81_07705</name>
</gene>
<accession>A0AAE3E986</accession>
<dbReference type="Proteomes" id="UP001198182">
    <property type="component" value="Unassembled WGS sequence"/>
</dbReference>
<dbReference type="InterPro" id="IPR023365">
    <property type="entry name" value="Sortase_dom-sf"/>
</dbReference>
<comment type="caution">
    <text evidence="4">The sequence shown here is derived from an EMBL/GenBank/DDBJ whole genome shotgun (WGS) entry which is preliminary data.</text>
</comment>
<protein>
    <submittedName>
        <fullName evidence="4">Class B sortase</fullName>
        <ecNumber evidence="4">3.4.22.71</ecNumber>
    </submittedName>
</protein>
<evidence type="ECO:0000313" key="4">
    <source>
        <dbReference type="EMBL" id="MCC2230882.1"/>
    </source>
</evidence>
<keyword evidence="3" id="KW-0812">Transmembrane</keyword>
<dbReference type="SUPFAM" id="SSF63817">
    <property type="entry name" value="Sortase"/>
    <property type="match status" value="1"/>
</dbReference>
<feature type="transmembrane region" description="Helical" evidence="3">
    <location>
        <begin position="6"/>
        <end position="26"/>
    </location>
</feature>
<evidence type="ECO:0000256" key="3">
    <source>
        <dbReference type="SAM" id="Phobius"/>
    </source>
</evidence>
<dbReference type="CDD" id="cd05826">
    <property type="entry name" value="Sortase_B"/>
    <property type="match status" value="1"/>
</dbReference>
<dbReference type="Pfam" id="PF04203">
    <property type="entry name" value="Sortase"/>
    <property type="match status" value="1"/>
</dbReference>
<dbReference type="InterPro" id="IPR005754">
    <property type="entry name" value="Sortase"/>
</dbReference>
<keyword evidence="1 4" id="KW-0378">Hydrolase</keyword>
<evidence type="ECO:0000256" key="2">
    <source>
        <dbReference type="PIRSR" id="PIRSR605754-1"/>
    </source>
</evidence>
<dbReference type="EMBL" id="JAJEQR010000018">
    <property type="protein sequence ID" value="MCC2230882.1"/>
    <property type="molecule type" value="Genomic_DNA"/>
</dbReference>
<evidence type="ECO:0000256" key="1">
    <source>
        <dbReference type="ARBA" id="ARBA00022801"/>
    </source>
</evidence>
<dbReference type="NCBIfam" id="TIGR03064">
    <property type="entry name" value="sortase_srtB"/>
    <property type="match status" value="1"/>
</dbReference>
<name>A0AAE3E986_9FIRM</name>
<dbReference type="RefSeq" id="WP_308453470.1">
    <property type="nucleotide sequence ID" value="NZ_JAJEQR010000018.1"/>
</dbReference>
<sequence length="254" mass="29270">MKTKKVLPLISLLFVAIMLLSVGMIAKEYRERQQDIKGFEKLEDIITEVEQTEMTDNVEQSETLQEHKQSSRNLTPLFEANGDCIGWICIPNTAVNYPVMFTPEESQKYLRKNFEGEYSVSGVPFLDGASTPECDNLIVYGHNMKNGTMFSDVTQYRDKAYWEEHPYIEFETAGGLRIYQVFAVVCLKKTDEWYGFSCFESKEQYQKAISEIKDRSLYDTGIEPQFKEQLITLSTCFGDSKDSRMVVIGVEQIR</sequence>